<feature type="compositionally biased region" description="Low complexity" evidence="1">
    <location>
        <begin position="265"/>
        <end position="275"/>
    </location>
</feature>
<dbReference type="SUPFAM" id="SSF54106">
    <property type="entry name" value="LysM domain"/>
    <property type="match status" value="3"/>
</dbReference>
<feature type="compositionally biased region" description="Polar residues" evidence="1">
    <location>
        <begin position="79"/>
        <end position="94"/>
    </location>
</feature>
<organism evidence="3 4">
    <name type="scientific">Fulvivirga kasyanovii</name>
    <dbReference type="NCBI Taxonomy" id="396812"/>
    <lineage>
        <taxon>Bacteria</taxon>
        <taxon>Pseudomonadati</taxon>
        <taxon>Bacteroidota</taxon>
        <taxon>Cytophagia</taxon>
        <taxon>Cytophagales</taxon>
        <taxon>Fulvivirgaceae</taxon>
        <taxon>Fulvivirga</taxon>
    </lineage>
</organism>
<feature type="region of interest" description="Disordered" evidence="1">
    <location>
        <begin position="142"/>
        <end position="170"/>
    </location>
</feature>
<keyword evidence="4" id="KW-1185">Reference proteome</keyword>
<dbReference type="InterPro" id="IPR036779">
    <property type="entry name" value="LysM_dom_sf"/>
</dbReference>
<dbReference type="Proteomes" id="UP000798808">
    <property type="component" value="Unassembled WGS sequence"/>
</dbReference>
<protein>
    <submittedName>
        <fullName evidence="3">LysM peptidoglycan-binding domain-containing protein</fullName>
    </submittedName>
</protein>
<accession>A0ABW9RPY4</accession>
<evidence type="ECO:0000259" key="2">
    <source>
        <dbReference type="PROSITE" id="PS51782"/>
    </source>
</evidence>
<dbReference type="PANTHER" id="PTHR33734">
    <property type="entry name" value="LYSM DOMAIN-CONTAINING GPI-ANCHORED PROTEIN 2"/>
    <property type="match status" value="1"/>
</dbReference>
<dbReference type="Pfam" id="PF01476">
    <property type="entry name" value="LysM"/>
    <property type="match status" value="3"/>
</dbReference>
<feature type="domain" description="LysM" evidence="2">
    <location>
        <begin position="17"/>
        <end position="60"/>
    </location>
</feature>
<dbReference type="Gene3D" id="3.10.350.10">
    <property type="entry name" value="LysM domain"/>
    <property type="match status" value="3"/>
</dbReference>
<dbReference type="EMBL" id="SMLW01000559">
    <property type="protein sequence ID" value="MTI26053.1"/>
    <property type="molecule type" value="Genomic_DNA"/>
</dbReference>
<gene>
    <name evidence="3" type="ORF">E1163_13935</name>
</gene>
<dbReference type="InterPro" id="IPR018392">
    <property type="entry name" value="LysM"/>
</dbReference>
<feature type="domain" description="LysM" evidence="2">
    <location>
        <begin position="96"/>
        <end position="139"/>
    </location>
</feature>
<evidence type="ECO:0000256" key="1">
    <source>
        <dbReference type="SAM" id="MobiDB-lite"/>
    </source>
</evidence>
<dbReference type="PROSITE" id="PS51782">
    <property type="entry name" value="LYSM"/>
    <property type="match status" value="3"/>
</dbReference>
<proteinExistence type="predicted"/>
<name>A0ABW9RPY4_9BACT</name>
<dbReference type="SMART" id="SM00257">
    <property type="entry name" value="LysM"/>
    <property type="match status" value="3"/>
</dbReference>
<feature type="compositionally biased region" description="Low complexity" evidence="1">
    <location>
        <begin position="142"/>
        <end position="158"/>
    </location>
</feature>
<dbReference type="Gene3D" id="2.40.40.10">
    <property type="entry name" value="RlpA-like domain"/>
    <property type="match status" value="1"/>
</dbReference>
<dbReference type="InterPro" id="IPR036908">
    <property type="entry name" value="RlpA-like_sf"/>
</dbReference>
<feature type="domain" description="LysM" evidence="2">
    <location>
        <begin position="168"/>
        <end position="211"/>
    </location>
</feature>
<evidence type="ECO:0000313" key="4">
    <source>
        <dbReference type="Proteomes" id="UP000798808"/>
    </source>
</evidence>
<comment type="caution">
    <text evidence="3">The sequence shown here is derived from an EMBL/GenBank/DDBJ whole genome shotgun (WGS) entry which is preliminary data.</text>
</comment>
<sequence length="373" mass="41144">MPADSVGLETKGGKKYILHRVEAKETLYSLSRRYNVPINQIIESNPPSEYGLEIGQVIRVPFVERKPKKNARSEEVANTGASPKSDQPRQTGSTEKVHVVKPKETMYSISRMYSVSIEDIKKWNNIDGNILDIGQRLVIKNNNNQNSDNNGNTDSNSQVTKRTAKQGKTHVVGSGETLYSISRSFNVTVAELKTWNDLLDNDISIGQELFVSRPVVIASQANTEPLVLQEPVSKEAVGADMANNPEETGEIIGRNENENSDPVKTTTGSTTPVESTPEKSTGTFAEVSEAGLAELIEGSENTRKYLALHRTAKVGTIMRVRNEMNDQEVFVRVLGRLPDTGVNQNVLIKISKSAYDRLGAIDPKFRVSISYIP</sequence>
<reference evidence="3 4" key="1">
    <citation type="submission" date="2019-02" db="EMBL/GenBank/DDBJ databases">
        <authorList>
            <person name="Goldberg S.R."/>
            <person name="Haltli B.A."/>
            <person name="Correa H."/>
            <person name="Russell K.G."/>
        </authorList>
    </citation>
    <scope>NUCLEOTIDE SEQUENCE [LARGE SCALE GENOMIC DNA]</scope>
    <source>
        <strain evidence="3 4">JCM 16186</strain>
    </source>
</reference>
<dbReference type="PANTHER" id="PTHR33734:SF22">
    <property type="entry name" value="MEMBRANE-BOUND LYTIC MUREIN TRANSGLYCOSYLASE D"/>
    <property type="match status" value="1"/>
</dbReference>
<dbReference type="CDD" id="cd00118">
    <property type="entry name" value="LysM"/>
    <property type="match status" value="3"/>
</dbReference>
<feature type="region of interest" description="Disordered" evidence="1">
    <location>
        <begin position="67"/>
        <end position="98"/>
    </location>
</feature>
<evidence type="ECO:0000313" key="3">
    <source>
        <dbReference type="EMBL" id="MTI26053.1"/>
    </source>
</evidence>
<feature type="region of interest" description="Disordered" evidence="1">
    <location>
        <begin position="241"/>
        <end position="281"/>
    </location>
</feature>